<evidence type="ECO:0000256" key="1">
    <source>
        <dbReference type="SAM" id="MobiDB-lite"/>
    </source>
</evidence>
<feature type="compositionally biased region" description="Basic and acidic residues" evidence="1">
    <location>
        <begin position="73"/>
        <end position="98"/>
    </location>
</feature>
<sequence>MSCAGQRGVLRFMVVAGTTYTVVLVAKAATHVSGGRSGDGNGMNCCVEKETENEKRSLRDAHYEMFRDQTEASLHGNREWHPLQDRRGPTDHSHESMHMHNRHSYNRYGHNRYGHNNAYGYKNDKNDYYRKDNDSDDKKDDKKDDKNDDDDDDDDDDDSEHKSSSDQKMQSSDLDSINLGNTITIVNIGTVSQEPGIVGPSDIEPIGNVLAPGDTGRVALTAAARAFCGSVGCNSSQGSPSIDANSSSTILPPTTRYVAASNATRDNDGSAVSNGSSRVTIGLAKWLLLVAILIELLRF</sequence>
<protein>
    <submittedName>
        <fullName evidence="2">Uncharacterized protein</fullName>
    </submittedName>
</protein>
<comment type="caution">
    <text evidence="2">The sequence shown here is derived from an EMBL/GenBank/DDBJ whole genome shotgun (WGS) entry which is preliminary data.</text>
</comment>
<evidence type="ECO:0000313" key="2">
    <source>
        <dbReference type="EMBL" id="RMX67699.1"/>
    </source>
</evidence>
<feature type="region of interest" description="Disordered" evidence="1">
    <location>
        <begin position="73"/>
        <end position="175"/>
    </location>
</feature>
<reference evidence="2 3" key="1">
    <citation type="submission" date="2018-06" db="EMBL/GenBank/DDBJ databases">
        <title>Comparative genomics of downy mildews reveals potential adaptations to biotrophy.</title>
        <authorList>
            <person name="Fletcher K."/>
            <person name="Klosterman S.J."/>
            <person name="Derevnina L."/>
            <person name="Martin F."/>
            <person name="Koike S."/>
            <person name="Reyes Chin-Wo S."/>
            <person name="Mou B."/>
            <person name="Michelmore R."/>
        </authorList>
    </citation>
    <scope>NUCLEOTIDE SEQUENCE [LARGE SCALE GENOMIC DNA]</scope>
    <source>
        <strain evidence="2 3">R14</strain>
    </source>
</reference>
<gene>
    <name evidence="2" type="ORF">DD238_001482</name>
</gene>
<evidence type="ECO:0000313" key="3">
    <source>
        <dbReference type="Proteomes" id="UP000282087"/>
    </source>
</evidence>
<feature type="compositionally biased region" description="Low complexity" evidence="1">
    <location>
        <begin position="166"/>
        <end position="175"/>
    </location>
</feature>
<proteinExistence type="predicted"/>
<dbReference type="STRING" id="542832.A0A3M6VLV1"/>
<dbReference type="Proteomes" id="UP000282087">
    <property type="component" value="Unassembled WGS sequence"/>
</dbReference>
<feature type="compositionally biased region" description="Acidic residues" evidence="1">
    <location>
        <begin position="147"/>
        <end position="158"/>
    </location>
</feature>
<name>A0A3M6VLV1_9STRA</name>
<feature type="compositionally biased region" description="Basic residues" evidence="1">
    <location>
        <begin position="99"/>
        <end position="113"/>
    </location>
</feature>
<accession>A0A3M6VLV1</accession>
<dbReference type="VEuPathDB" id="FungiDB:DD237_002469"/>
<feature type="compositionally biased region" description="Basic and acidic residues" evidence="1">
    <location>
        <begin position="122"/>
        <end position="146"/>
    </location>
</feature>
<organism evidence="2 3">
    <name type="scientific">Peronospora effusa</name>
    <dbReference type="NCBI Taxonomy" id="542832"/>
    <lineage>
        <taxon>Eukaryota</taxon>
        <taxon>Sar</taxon>
        <taxon>Stramenopiles</taxon>
        <taxon>Oomycota</taxon>
        <taxon>Peronosporomycetes</taxon>
        <taxon>Peronosporales</taxon>
        <taxon>Peronosporaceae</taxon>
        <taxon>Peronospora</taxon>
    </lineage>
</organism>
<dbReference type="AlphaFoldDB" id="A0A3M6VLV1"/>
<keyword evidence="3" id="KW-1185">Reference proteome</keyword>
<dbReference type="EMBL" id="QLLG01000159">
    <property type="protein sequence ID" value="RMX67699.1"/>
    <property type="molecule type" value="Genomic_DNA"/>
</dbReference>